<comment type="caution">
    <text evidence="2">The sequence shown here is derived from an EMBL/GenBank/DDBJ whole genome shotgun (WGS) entry which is preliminary data.</text>
</comment>
<gene>
    <name evidence="2" type="ORF">EVAR_101923_1</name>
</gene>
<dbReference type="Proteomes" id="UP000299102">
    <property type="component" value="Unassembled WGS sequence"/>
</dbReference>
<proteinExistence type="predicted"/>
<dbReference type="EMBL" id="BGZK01000083">
    <property type="protein sequence ID" value="GBP16897.1"/>
    <property type="molecule type" value="Genomic_DNA"/>
</dbReference>
<sequence length="240" mass="25912">MRTVVGAACAAGRVCTRAREHRTRPAAGSSNSIRQPLGKILPNLATLDLNMDPSPGSSTHGISSDNLDLMPAQLAPLKFASGPCAGHPLEDFSRIGSVKPDVVLLEDLYFNYRNAIRRVPGDIGDMTNMLLGKRYSIPFQNFTWPTLSSIRYPIPKYMAGNALGTPLAFPRGHQINLSSFISTDPDVVPLLDSNPDSASDSDSGSDIDSCGSVQNIHHSPAAPSAWTYNKLCHRFYNAKC</sequence>
<evidence type="ECO:0000313" key="3">
    <source>
        <dbReference type="Proteomes" id="UP000299102"/>
    </source>
</evidence>
<accession>A0A4C1TSD1</accession>
<keyword evidence="3" id="KW-1185">Reference proteome</keyword>
<reference evidence="2 3" key="1">
    <citation type="journal article" date="2019" name="Commun. Biol.">
        <title>The bagworm genome reveals a unique fibroin gene that provides high tensile strength.</title>
        <authorList>
            <person name="Kono N."/>
            <person name="Nakamura H."/>
            <person name="Ohtoshi R."/>
            <person name="Tomita M."/>
            <person name="Numata K."/>
            <person name="Arakawa K."/>
        </authorList>
    </citation>
    <scope>NUCLEOTIDE SEQUENCE [LARGE SCALE GENOMIC DNA]</scope>
</reference>
<protein>
    <submittedName>
        <fullName evidence="2">Uncharacterized protein</fullName>
    </submittedName>
</protein>
<organism evidence="2 3">
    <name type="scientific">Eumeta variegata</name>
    <name type="common">Bagworm moth</name>
    <name type="synonym">Eumeta japonica</name>
    <dbReference type="NCBI Taxonomy" id="151549"/>
    <lineage>
        <taxon>Eukaryota</taxon>
        <taxon>Metazoa</taxon>
        <taxon>Ecdysozoa</taxon>
        <taxon>Arthropoda</taxon>
        <taxon>Hexapoda</taxon>
        <taxon>Insecta</taxon>
        <taxon>Pterygota</taxon>
        <taxon>Neoptera</taxon>
        <taxon>Endopterygota</taxon>
        <taxon>Lepidoptera</taxon>
        <taxon>Glossata</taxon>
        <taxon>Ditrysia</taxon>
        <taxon>Tineoidea</taxon>
        <taxon>Psychidae</taxon>
        <taxon>Oiketicinae</taxon>
        <taxon>Eumeta</taxon>
    </lineage>
</organism>
<name>A0A4C1TSD1_EUMVA</name>
<evidence type="ECO:0000313" key="2">
    <source>
        <dbReference type="EMBL" id="GBP16897.1"/>
    </source>
</evidence>
<feature type="region of interest" description="Disordered" evidence="1">
    <location>
        <begin position="191"/>
        <end position="212"/>
    </location>
</feature>
<feature type="compositionally biased region" description="Low complexity" evidence="1">
    <location>
        <begin position="192"/>
        <end position="212"/>
    </location>
</feature>
<evidence type="ECO:0000256" key="1">
    <source>
        <dbReference type="SAM" id="MobiDB-lite"/>
    </source>
</evidence>
<dbReference type="AlphaFoldDB" id="A0A4C1TSD1"/>